<evidence type="ECO:0000313" key="2">
    <source>
        <dbReference type="Proteomes" id="UP000198881"/>
    </source>
</evidence>
<dbReference type="RefSeq" id="WP_091698663.1">
    <property type="nucleotide sequence ID" value="NZ_FPCG01000010.1"/>
</dbReference>
<name>A0A1I7MQI7_9MICC</name>
<dbReference type="OrthoDB" id="793353at2"/>
<dbReference type="AlphaFoldDB" id="A0A1I7MQI7"/>
<evidence type="ECO:0000313" key="1">
    <source>
        <dbReference type="EMBL" id="SFV24202.1"/>
    </source>
</evidence>
<dbReference type="STRING" id="574650.SAMN04487966_11036"/>
<dbReference type="InterPro" id="IPR027961">
    <property type="entry name" value="DUF4442"/>
</dbReference>
<gene>
    <name evidence="1" type="ORF">SAMN04487966_11036</name>
</gene>
<proteinExistence type="predicted"/>
<dbReference type="CDD" id="cd03443">
    <property type="entry name" value="PaaI_thioesterase"/>
    <property type="match status" value="1"/>
</dbReference>
<keyword evidence="2" id="KW-1185">Reference proteome</keyword>
<dbReference type="Proteomes" id="UP000198881">
    <property type="component" value="Unassembled WGS sequence"/>
</dbReference>
<reference evidence="1 2" key="1">
    <citation type="submission" date="2016-10" db="EMBL/GenBank/DDBJ databases">
        <authorList>
            <person name="de Groot N.N."/>
        </authorList>
    </citation>
    <scope>NUCLEOTIDE SEQUENCE [LARGE SCALE GENOMIC DNA]</scope>
    <source>
        <strain evidence="1 2">CGMCC 1.7054</strain>
    </source>
</reference>
<organism evidence="1 2">
    <name type="scientific">Micrococcus terreus</name>
    <dbReference type="NCBI Taxonomy" id="574650"/>
    <lineage>
        <taxon>Bacteria</taxon>
        <taxon>Bacillati</taxon>
        <taxon>Actinomycetota</taxon>
        <taxon>Actinomycetes</taxon>
        <taxon>Micrococcales</taxon>
        <taxon>Micrococcaceae</taxon>
        <taxon>Micrococcus</taxon>
    </lineage>
</organism>
<dbReference type="Gene3D" id="3.10.129.10">
    <property type="entry name" value="Hotdog Thioesterase"/>
    <property type="match status" value="1"/>
</dbReference>
<accession>A0A1I7MQI7</accession>
<sequence length="155" mass="16856">MPTALQKTYAALQGRPLGKQLFSAALCLKAPYFRTILPRVISLEPGRGEARMPDWWGVRNHLGTVHAIACCNLAELVAGSTADMSMPASHRWIPKGMTVEYRKKAQGTLTAVATVEDLSMLTADQSRDVVVPVDVTDPSGTVVVHAEITMWVSPR</sequence>
<protein>
    <submittedName>
        <fullName evidence="1">Acyl-coenzyme A thioesterase PaaI, contains HGG motif</fullName>
    </submittedName>
</protein>
<dbReference type="EMBL" id="FPCG01000010">
    <property type="protein sequence ID" value="SFV24202.1"/>
    <property type="molecule type" value="Genomic_DNA"/>
</dbReference>
<dbReference type="SUPFAM" id="SSF54637">
    <property type="entry name" value="Thioesterase/thiol ester dehydrase-isomerase"/>
    <property type="match status" value="1"/>
</dbReference>
<dbReference type="Pfam" id="PF14539">
    <property type="entry name" value="DUF4442"/>
    <property type="match status" value="1"/>
</dbReference>
<dbReference type="InterPro" id="IPR029069">
    <property type="entry name" value="HotDog_dom_sf"/>
</dbReference>